<comment type="similarity">
    <text evidence="3 11">Belongs to the class-II pyridoxal-phosphate-dependent aminotransferase family. Histidinol-phosphate aminotransferase subfamily.</text>
</comment>
<evidence type="ECO:0000256" key="4">
    <source>
        <dbReference type="ARBA" id="ARBA00011738"/>
    </source>
</evidence>
<keyword evidence="7 11" id="KW-0808">Transferase</keyword>
<dbReference type="AlphaFoldDB" id="A0AAE3TCZ6"/>
<evidence type="ECO:0000256" key="7">
    <source>
        <dbReference type="ARBA" id="ARBA00022679"/>
    </source>
</evidence>
<dbReference type="GO" id="GO:0004400">
    <property type="term" value="F:histidinol-phosphate transaminase activity"/>
    <property type="evidence" value="ECO:0007669"/>
    <property type="project" value="UniProtKB-UniRule"/>
</dbReference>
<evidence type="ECO:0000256" key="6">
    <source>
        <dbReference type="ARBA" id="ARBA00022605"/>
    </source>
</evidence>
<evidence type="ECO:0000313" key="13">
    <source>
        <dbReference type="EMBL" id="MDF1610683.1"/>
    </source>
</evidence>
<evidence type="ECO:0000313" key="14">
    <source>
        <dbReference type="Proteomes" id="UP001221302"/>
    </source>
</evidence>
<evidence type="ECO:0000259" key="12">
    <source>
        <dbReference type="Pfam" id="PF00155"/>
    </source>
</evidence>
<keyword evidence="14" id="KW-1185">Reference proteome</keyword>
<dbReference type="Gene3D" id="3.90.1150.10">
    <property type="entry name" value="Aspartate Aminotransferase, domain 1"/>
    <property type="match status" value="1"/>
</dbReference>
<evidence type="ECO:0000256" key="8">
    <source>
        <dbReference type="ARBA" id="ARBA00022898"/>
    </source>
</evidence>
<dbReference type="Gene3D" id="3.40.640.10">
    <property type="entry name" value="Type I PLP-dependent aspartate aminotransferase-like (Major domain)"/>
    <property type="match status" value="1"/>
</dbReference>
<evidence type="ECO:0000256" key="3">
    <source>
        <dbReference type="ARBA" id="ARBA00007970"/>
    </source>
</evidence>
<dbReference type="GO" id="GO:0000105">
    <property type="term" value="P:L-histidine biosynthetic process"/>
    <property type="evidence" value="ECO:0007669"/>
    <property type="project" value="UniProtKB-UniRule"/>
</dbReference>
<evidence type="ECO:0000256" key="11">
    <source>
        <dbReference type="HAMAP-Rule" id="MF_01023"/>
    </source>
</evidence>
<keyword evidence="9 11" id="KW-0368">Histidine biosynthesis</keyword>
<feature type="domain" description="Aminotransferase class I/classII large" evidence="12">
    <location>
        <begin position="47"/>
        <end position="343"/>
    </location>
</feature>
<organism evidence="13 14">
    <name type="scientific">Stygiobacter electus</name>
    <dbReference type="NCBI Taxonomy" id="3032292"/>
    <lineage>
        <taxon>Bacteria</taxon>
        <taxon>Pseudomonadati</taxon>
        <taxon>Ignavibacteriota</taxon>
        <taxon>Ignavibacteria</taxon>
        <taxon>Ignavibacteriales</taxon>
        <taxon>Melioribacteraceae</taxon>
        <taxon>Stygiobacter</taxon>
    </lineage>
</organism>
<dbReference type="CDD" id="cd00609">
    <property type="entry name" value="AAT_like"/>
    <property type="match status" value="1"/>
</dbReference>
<dbReference type="PANTHER" id="PTHR42885">
    <property type="entry name" value="HISTIDINOL-PHOSPHATE AMINOTRANSFERASE-RELATED"/>
    <property type="match status" value="1"/>
</dbReference>
<name>A0AAE3TCZ6_9BACT</name>
<protein>
    <recommendedName>
        <fullName evidence="11">Histidinol-phosphate aminotransferase</fullName>
        <ecNumber evidence="11">2.6.1.9</ecNumber>
    </recommendedName>
    <alternativeName>
        <fullName evidence="11">Imidazole acetol-phosphate transaminase</fullName>
    </alternativeName>
</protein>
<dbReference type="Proteomes" id="UP001221302">
    <property type="component" value="Unassembled WGS sequence"/>
</dbReference>
<comment type="caution">
    <text evidence="13">The sequence shown here is derived from an EMBL/GenBank/DDBJ whole genome shotgun (WGS) entry which is preliminary data.</text>
</comment>
<evidence type="ECO:0000256" key="2">
    <source>
        <dbReference type="ARBA" id="ARBA00005011"/>
    </source>
</evidence>
<dbReference type="EMBL" id="JARGDL010000001">
    <property type="protein sequence ID" value="MDF1610683.1"/>
    <property type="molecule type" value="Genomic_DNA"/>
</dbReference>
<proteinExistence type="inferred from homology"/>
<sequence length="349" mass="39509">MNIENLVRKNILKLKPYTSARESHLNGILLDANENSLGSVVEFDELKLNRYPDPNQNAIRESLSKLISIPKENLFFGVGSDEIIELLVKIFCNPREDEAIVCEPTYGMYKVCCDINDIEVKNVPLDSNFDIDLISAKNSVTEKTKIVFLCSPNNPTGNLLSKEKIFELTNSVNSIVVVDEAYIDFANDDGLIKEAIQIPNLVVTRTFSKAWGLAGIRCGYAVANEVIIKLLFKVKSPYNINKLTSNFILKALNNKSKHDLFVNEIISERKRIENELKNISLVINVLPSDSNFISFKVEKPKEVFSFLESKGIIIRDRSNQFNFSGYLRVSIGTKEENDEFLKQLKNFKG</sequence>
<dbReference type="InterPro" id="IPR015424">
    <property type="entry name" value="PyrdxlP-dep_Trfase"/>
</dbReference>
<evidence type="ECO:0000256" key="10">
    <source>
        <dbReference type="ARBA" id="ARBA00047481"/>
    </source>
</evidence>
<dbReference type="InterPro" id="IPR001917">
    <property type="entry name" value="Aminotrans_II_pyridoxalP_BS"/>
</dbReference>
<accession>A0AAE3TCZ6</accession>
<comment type="pathway">
    <text evidence="2 11">Amino-acid biosynthesis; L-histidine biosynthesis; L-histidine from 5-phospho-alpha-D-ribose 1-diphosphate: step 7/9.</text>
</comment>
<dbReference type="EC" id="2.6.1.9" evidence="11"/>
<feature type="modified residue" description="N6-(pyridoxal phosphate)lysine" evidence="11">
    <location>
        <position position="209"/>
    </location>
</feature>
<comment type="catalytic activity">
    <reaction evidence="10 11">
        <text>L-histidinol phosphate + 2-oxoglutarate = 3-(imidazol-4-yl)-2-oxopropyl phosphate + L-glutamate</text>
        <dbReference type="Rhea" id="RHEA:23744"/>
        <dbReference type="ChEBI" id="CHEBI:16810"/>
        <dbReference type="ChEBI" id="CHEBI:29985"/>
        <dbReference type="ChEBI" id="CHEBI:57766"/>
        <dbReference type="ChEBI" id="CHEBI:57980"/>
        <dbReference type="EC" id="2.6.1.9"/>
    </reaction>
</comment>
<dbReference type="PANTHER" id="PTHR42885:SF2">
    <property type="entry name" value="HISTIDINOL-PHOSPHATE AMINOTRANSFERASE"/>
    <property type="match status" value="1"/>
</dbReference>
<dbReference type="InterPro" id="IPR004839">
    <property type="entry name" value="Aminotransferase_I/II_large"/>
</dbReference>
<dbReference type="InterPro" id="IPR015421">
    <property type="entry name" value="PyrdxlP-dep_Trfase_major"/>
</dbReference>
<comment type="subunit">
    <text evidence="4 11">Homodimer.</text>
</comment>
<dbReference type="PROSITE" id="PS00599">
    <property type="entry name" value="AA_TRANSFER_CLASS_2"/>
    <property type="match status" value="1"/>
</dbReference>
<comment type="cofactor">
    <cofactor evidence="1 11">
        <name>pyridoxal 5'-phosphate</name>
        <dbReference type="ChEBI" id="CHEBI:597326"/>
    </cofactor>
</comment>
<evidence type="ECO:0000256" key="5">
    <source>
        <dbReference type="ARBA" id="ARBA00022576"/>
    </source>
</evidence>
<keyword evidence="6 11" id="KW-0028">Amino-acid biosynthesis</keyword>
<dbReference type="NCBIfam" id="TIGR01141">
    <property type="entry name" value="hisC"/>
    <property type="match status" value="1"/>
</dbReference>
<gene>
    <name evidence="11 13" type="primary">hisC</name>
    <name evidence="13" type="ORF">P0M35_00845</name>
</gene>
<dbReference type="GO" id="GO:0030170">
    <property type="term" value="F:pyridoxal phosphate binding"/>
    <property type="evidence" value="ECO:0007669"/>
    <property type="project" value="InterPro"/>
</dbReference>
<evidence type="ECO:0000256" key="9">
    <source>
        <dbReference type="ARBA" id="ARBA00023102"/>
    </source>
</evidence>
<dbReference type="Pfam" id="PF00155">
    <property type="entry name" value="Aminotran_1_2"/>
    <property type="match status" value="1"/>
</dbReference>
<keyword evidence="5 11" id="KW-0032">Aminotransferase</keyword>
<reference evidence="13" key="1">
    <citation type="submission" date="2023-03" db="EMBL/GenBank/DDBJ databases">
        <title>Stygiobacter electus gen. nov., sp. nov., facultatively anaerobic thermotolerant bacterium of the class Ignavibacteria from a well of Yessentuki mineral water deposit.</title>
        <authorList>
            <person name="Podosokorskaya O.A."/>
            <person name="Elcheninov A.G."/>
            <person name="Petrova N.F."/>
            <person name="Zavarzina D.G."/>
            <person name="Kublanov I.V."/>
            <person name="Merkel A.Y."/>
        </authorList>
    </citation>
    <scope>NUCLEOTIDE SEQUENCE</scope>
    <source>
        <strain evidence="13">09-Me</strain>
    </source>
</reference>
<dbReference type="InterPro" id="IPR005861">
    <property type="entry name" value="HisP_aminotrans"/>
</dbReference>
<dbReference type="SUPFAM" id="SSF53383">
    <property type="entry name" value="PLP-dependent transferases"/>
    <property type="match status" value="1"/>
</dbReference>
<dbReference type="InterPro" id="IPR015422">
    <property type="entry name" value="PyrdxlP-dep_Trfase_small"/>
</dbReference>
<evidence type="ECO:0000256" key="1">
    <source>
        <dbReference type="ARBA" id="ARBA00001933"/>
    </source>
</evidence>
<dbReference type="HAMAP" id="MF_01023">
    <property type="entry name" value="HisC_aminotrans_2"/>
    <property type="match status" value="1"/>
</dbReference>
<keyword evidence="8 11" id="KW-0663">Pyridoxal phosphate</keyword>
<dbReference type="RefSeq" id="WP_321534448.1">
    <property type="nucleotide sequence ID" value="NZ_JARGDL010000001.1"/>
</dbReference>